<evidence type="ECO:0000256" key="5">
    <source>
        <dbReference type="HAMAP-Rule" id="MF_01407"/>
    </source>
</evidence>
<evidence type="ECO:0000256" key="4">
    <source>
        <dbReference type="ARBA" id="ARBA00022840"/>
    </source>
</evidence>
<dbReference type="GO" id="GO:0005524">
    <property type="term" value="F:ATP binding"/>
    <property type="evidence" value="ECO:0007669"/>
    <property type="project" value="UniProtKB-UniRule"/>
</dbReference>
<dbReference type="SMART" id="SM00382">
    <property type="entry name" value="AAA"/>
    <property type="match status" value="1"/>
</dbReference>
<dbReference type="NCBIfam" id="TIGR02928">
    <property type="entry name" value="orc1/cdc6 family replication initiation protein"/>
    <property type="match status" value="1"/>
</dbReference>
<dbReference type="STRING" id="1324957.K933_17007"/>
<dbReference type="PANTHER" id="PTHR10763">
    <property type="entry name" value="CELL DIVISION CONTROL PROTEIN 6-RELATED"/>
    <property type="match status" value="1"/>
</dbReference>
<evidence type="ECO:0000256" key="1">
    <source>
        <dbReference type="ARBA" id="ARBA00006184"/>
    </source>
</evidence>
<accession>V4H9V7</accession>
<dbReference type="OrthoDB" id="195574at2157"/>
<evidence type="ECO:0000259" key="7">
    <source>
        <dbReference type="SMART" id="SM01074"/>
    </source>
</evidence>
<dbReference type="InterPro" id="IPR036388">
    <property type="entry name" value="WH-like_DNA-bd_sf"/>
</dbReference>
<dbReference type="eggNOG" id="arCOG00467">
    <property type="taxonomic scope" value="Archaea"/>
</dbReference>
<dbReference type="InterPro" id="IPR015163">
    <property type="entry name" value="Cdc6_C"/>
</dbReference>
<dbReference type="InterPro" id="IPR003593">
    <property type="entry name" value="AAA+_ATPase"/>
</dbReference>
<dbReference type="PATRIC" id="fig|1324957.4.peg.3451"/>
<evidence type="ECO:0000313" key="8">
    <source>
        <dbReference type="EMBL" id="ESP86803.1"/>
    </source>
</evidence>
<evidence type="ECO:0000256" key="2">
    <source>
        <dbReference type="ARBA" id="ARBA00022705"/>
    </source>
</evidence>
<dbReference type="SMART" id="SM01074">
    <property type="entry name" value="Cdc6_C"/>
    <property type="match status" value="1"/>
</dbReference>
<dbReference type="InterPro" id="IPR049945">
    <property type="entry name" value="AAA_22"/>
</dbReference>
<feature type="domain" description="AAA+ ATPase" evidence="6">
    <location>
        <begin position="50"/>
        <end position="214"/>
    </location>
</feature>
<sequence>MGLEPFSADDPIFSHESVLRDTYTPDDLVERDRELQEYQNALKPVIKGEDPKNIFLYGQTGVGKSIATEMILDRLDQDQQQYDYLDIKSLNILCKGLNSSYQVSVKLVNEFRPPGEKIPPTGYSPDAVLEMLWTHLTELDATHVLIVLDEIDSIGGNDDILYQLPRANSNGNVPPEETKIGVIGISNDFTFRDNLDARVKDSLAEEEIHFPPYDAPQLENILRQRAKKAFEDDVLSNDVIPLTAAFSGQESGSARQALKLLYKAGDLARSRDETTVVEDHVREAEPLVEAGKVEDELASLPTQSHLTLHAVLRLSEEDELPVKSNVIYQQYQQAAEAIDADVKTDRTIRDRLSQLSLKGFLDVDERNKGSQGGSYYLYDLDIREDVVRDILEDDDRMAPLYGSETRTLGSF</sequence>
<keyword evidence="2 5" id="KW-0235">DNA replication</keyword>
<dbReference type="Pfam" id="PF13401">
    <property type="entry name" value="AAA_22"/>
    <property type="match status" value="1"/>
</dbReference>
<dbReference type="Gene3D" id="1.10.10.10">
    <property type="entry name" value="Winged helix-like DNA-binding domain superfamily/Winged helix DNA-binding domain"/>
    <property type="match status" value="1"/>
</dbReference>
<dbReference type="SUPFAM" id="SSF46785">
    <property type="entry name" value="Winged helix' DNA-binding domain"/>
    <property type="match status" value="1"/>
</dbReference>
<keyword evidence="3 5" id="KW-0547">Nucleotide-binding</keyword>
<dbReference type="InterPro" id="IPR036390">
    <property type="entry name" value="WH_DNA-bd_sf"/>
</dbReference>
<dbReference type="InterPro" id="IPR027417">
    <property type="entry name" value="P-loop_NTPase"/>
</dbReference>
<reference evidence="8 9" key="1">
    <citation type="journal article" date="2013" name="Genome Announc.">
        <title>Draft Genome Sequence of 'Candidatus Halobonum tyrrellensis' Strain G22, Isolated from the Hypersaline Waters of Lake Tyrrell, Australia.</title>
        <authorList>
            <person name="Ugalde J.A."/>
            <person name="Narasingarao P."/>
            <person name="Kuo S."/>
            <person name="Podell S."/>
            <person name="Allen E.E."/>
        </authorList>
    </citation>
    <scope>NUCLEOTIDE SEQUENCE [LARGE SCALE GENOMIC DNA]</scope>
    <source>
        <strain evidence="8 9">G22</strain>
    </source>
</reference>
<comment type="function">
    <text evidence="5">Involved in regulation of DNA replication.</text>
</comment>
<gene>
    <name evidence="8" type="ORF">K933_17007</name>
</gene>
<dbReference type="Pfam" id="PF09079">
    <property type="entry name" value="WHD_Cdc6"/>
    <property type="match status" value="1"/>
</dbReference>
<feature type="binding site" evidence="5">
    <location>
        <begin position="62"/>
        <end position="66"/>
    </location>
    <ligand>
        <name>ATP</name>
        <dbReference type="ChEBI" id="CHEBI:30616"/>
    </ligand>
</feature>
<dbReference type="SUPFAM" id="SSF52540">
    <property type="entry name" value="P-loop containing nucleoside triphosphate hydrolases"/>
    <property type="match status" value="1"/>
</dbReference>
<evidence type="ECO:0000259" key="6">
    <source>
        <dbReference type="SMART" id="SM00382"/>
    </source>
</evidence>
<proteinExistence type="inferred from homology"/>
<dbReference type="Proteomes" id="UP000017840">
    <property type="component" value="Unassembled WGS sequence"/>
</dbReference>
<dbReference type="AlphaFoldDB" id="V4H9V7"/>
<feature type="domain" description="Cdc6 C-terminal" evidence="7">
    <location>
        <begin position="308"/>
        <end position="391"/>
    </location>
</feature>
<protein>
    <recommendedName>
        <fullName evidence="5">ORC1-type DNA replication protein</fullName>
    </recommendedName>
</protein>
<dbReference type="InterPro" id="IPR014277">
    <property type="entry name" value="Orc1/Cdc6_arc"/>
</dbReference>
<comment type="similarity">
    <text evidence="1 5">Belongs to the CDC6/cdc18 family.</text>
</comment>
<dbReference type="CDD" id="cd08768">
    <property type="entry name" value="Cdc6_C"/>
    <property type="match status" value="1"/>
</dbReference>
<dbReference type="PANTHER" id="PTHR10763:SF22">
    <property type="entry name" value="ORC1-TYPE DNA REPLICATION PROTEIN"/>
    <property type="match status" value="1"/>
</dbReference>
<dbReference type="InterPro" id="IPR050311">
    <property type="entry name" value="ORC1/CDC6"/>
</dbReference>
<feature type="binding site" evidence="5">
    <location>
        <position position="225"/>
    </location>
    <ligand>
        <name>ATP</name>
        <dbReference type="ChEBI" id="CHEBI:30616"/>
    </ligand>
</feature>
<evidence type="ECO:0000313" key="9">
    <source>
        <dbReference type="Proteomes" id="UP000017840"/>
    </source>
</evidence>
<dbReference type="HAMAP" id="MF_01407">
    <property type="entry name" value="ORC1_type_DNA_replic_protein"/>
    <property type="match status" value="1"/>
</dbReference>
<comment type="caution">
    <text evidence="8">The sequence shown here is derived from an EMBL/GenBank/DDBJ whole genome shotgun (WGS) entry which is preliminary data.</text>
</comment>
<dbReference type="RefSeq" id="WP_023395968.1">
    <property type="nucleotide sequence ID" value="NZ_ASGZ01000070.1"/>
</dbReference>
<dbReference type="Pfam" id="PF22703">
    <property type="entry name" value="Cdc6_lid"/>
    <property type="match status" value="1"/>
</dbReference>
<dbReference type="InterPro" id="IPR055237">
    <property type="entry name" value="Cdc6_lid"/>
</dbReference>
<dbReference type="EMBL" id="ASGZ01000070">
    <property type="protein sequence ID" value="ESP86803.1"/>
    <property type="molecule type" value="Genomic_DNA"/>
</dbReference>
<dbReference type="Gene3D" id="3.40.50.300">
    <property type="entry name" value="P-loop containing nucleotide triphosphate hydrolases"/>
    <property type="match status" value="1"/>
</dbReference>
<keyword evidence="4 5" id="KW-0067">ATP-binding</keyword>
<dbReference type="GO" id="GO:0006260">
    <property type="term" value="P:DNA replication"/>
    <property type="evidence" value="ECO:0007669"/>
    <property type="project" value="UniProtKB-UniRule"/>
</dbReference>
<dbReference type="Gene3D" id="1.10.8.60">
    <property type="match status" value="1"/>
</dbReference>
<feature type="binding site" evidence="5">
    <location>
        <position position="213"/>
    </location>
    <ligand>
        <name>ATP</name>
        <dbReference type="ChEBI" id="CHEBI:30616"/>
    </ligand>
</feature>
<dbReference type="FunFam" id="1.10.8.60:FF:000073">
    <property type="entry name" value="ORC1-type DNA replication protein"/>
    <property type="match status" value="1"/>
</dbReference>
<dbReference type="GO" id="GO:0016887">
    <property type="term" value="F:ATP hydrolysis activity"/>
    <property type="evidence" value="ECO:0007669"/>
    <property type="project" value="InterPro"/>
</dbReference>
<organism evidence="8 9">
    <name type="scientific">Candidatus Halobonum tyrrellensis G22</name>
    <dbReference type="NCBI Taxonomy" id="1324957"/>
    <lineage>
        <taxon>Archaea</taxon>
        <taxon>Methanobacteriati</taxon>
        <taxon>Methanobacteriota</taxon>
        <taxon>Stenosarchaea group</taxon>
        <taxon>Halobacteria</taxon>
        <taxon>Halobacteriales</taxon>
        <taxon>Haloferacaceae</taxon>
        <taxon>Candidatus Halobonum</taxon>
    </lineage>
</organism>
<keyword evidence="9" id="KW-1185">Reference proteome</keyword>
<name>V4H9V7_9EURY</name>
<evidence type="ECO:0000256" key="3">
    <source>
        <dbReference type="ARBA" id="ARBA00022741"/>
    </source>
</evidence>